<dbReference type="CDD" id="cd00063">
    <property type="entry name" value="FN3"/>
    <property type="match status" value="1"/>
</dbReference>
<dbReference type="EMBL" id="HACG01004755">
    <property type="protein sequence ID" value="CEK51620.1"/>
    <property type="molecule type" value="Transcribed_RNA"/>
</dbReference>
<proteinExistence type="predicted"/>
<sequence>EHYNIFYNYSGSSIPKSVTVSGSVTVYYIMNVQSHTIYNVWMTAGNQNGNSQPTTITMIDTTSDTFIVISEEQNSNKVAIGV</sequence>
<organism evidence="2">
    <name type="scientific">Arion vulgaris</name>
    <dbReference type="NCBI Taxonomy" id="1028688"/>
    <lineage>
        <taxon>Eukaryota</taxon>
        <taxon>Metazoa</taxon>
        <taxon>Spiralia</taxon>
        <taxon>Lophotrochozoa</taxon>
        <taxon>Mollusca</taxon>
        <taxon>Gastropoda</taxon>
        <taxon>Heterobranchia</taxon>
        <taxon>Euthyneura</taxon>
        <taxon>Panpulmonata</taxon>
        <taxon>Eupulmonata</taxon>
        <taxon>Stylommatophora</taxon>
        <taxon>Helicina</taxon>
        <taxon>Arionoidea</taxon>
        <taxon>Arionidae</taxon>
        <taxon>Arion</taxon>
    </lineage>
</organism>
<feature type="non-terminal residue" evidence="2">
    <location>
        <position position="1"/>
    </location>
</feature>
<feature type="non-terminal residue" evidence="2">
    <location>
        <position position="82"/>
    </location>
</feature>
<protein>
    <recommendedName>
        <fullName evidence="1">Fibronectin type-III domain-containing protein</fullName>
    </recommendedName>
</protein>
<name>A0A0B6Y825_9EUPU</name>
<reference evidence="2" key="1">
    <citation type="submission" date="2014-12" db="EMBL/GenBank/DDBJ databases">
        <title>Insight into the proteome of Arion vulgaris.</title>
        <authorList>
            <person name="Aradska J."/>
            <person name="Bulat T."/>
            <person name="Smidak R."/>
            <person name="Sarate P."/>
            <person name="Gangsoo J."/>
            <person name="Sialana F."/>
            <person name="Bilban M."/>
            <person name="Lubec G."/>
        </authorList>
    </citation>
    <scope>NUCLEOTIDE SEQUENCE</scope>
    <source>
        <tissue evidence="2">Skin</tissue>
    </source>
</reference>
<accession>A0A0B6Y825</accession>
<evidence type="ECO:0000259" key="1">
    <source>
        <dbReference type="PROSITE" id="PS50853"/>
    </source>
</evidence>
<dbReference type="SUPFAM" id="SSF49265">
    <property type="entry name" value="Fibronectin type III"/>
    <property type="match status" value="1"/>
</dbReference>
<dbReference type="InterPro" id="IPR013783">
    <property type="entry name" value="Ig-like_fold"/>
</dbReference>
<evidence type="ECO:0000313" key="2">
    <source>
        <dbReference type="EMBL" id="CEK51620.1"/>
    </source>
</evidence>
<dbReference type="InterPro" id="IPR036116">
    <property type="entry name" value="FN3_sf"/>
</dbReference>
<dbReference type="InterPro" id="IPR003961">
    <property type="entry name" value="FN3_dom"/>
</dbReference>
<feature type="domain" description="Fibronectin type-III" evidence="1">
    <location>
        <begin position="1"/>
        <end position="64"/>
    </location>
</feature>
<dbReference type="AlphaFoldDB" id="A0A0B6Y825"/>
<gene>
    <name evidence="2" type="primary">ORF13910</name>
</gene>
<dbReference type="Gene3D" id="2.60.40.10">
    <property type="entry name" value="Immunoglobulins"/>
    <property type="match status" value="1"/>
</dbReference>
<dbReference type="PROSITE" id="PS50853">
    <property type="entry name" value="FN3"/>
    <property type="match status" value="1"/>
</dbReference>